<dbReference type="InterPro" id="IPR003131">
    <property type="entry name" value="T1-type_BTB"/>
</dbReference>
<dbReference type="Pfam" id="PF02214">
    <property type="entry name" value="BTB_2"/>
    <property type="match status" value="1"/>
</dbReference>
<dbReference type="GO" id="GO:0005251">
    <property type="term" value="F:delayed rectifier potassium channel activity"/>
    <property type="evidence" value="ECO:0007669"/>
    <property type="project" value="TreeGrafter"/>
</dbReference>
<keyword evidence="4 12" id="KW-0812">Transmembrane</keyword>
<evidence type="ECO:0000256" key="10">
    <source>
        <dbReference type="ARBA" id="ARBA00023136"/>
    </source>
</evidence>
<keyword evidence="11" id="KW-0407">Ion channel</keyword>
<dbReference type="GO" id="GO:0008076">
    <property type="term" value="C:voltage-gated potassium channel complex"/>
    <property type="evidence" value="ECO:0007669"/>
    <property type="project" value="InterPro"/>
</dbReference>
<dbReference type="GO" id="GO:0001508">
    <property type="term" value="P:action potential"/>
    <property type="evidence" value="ECO:0007669"/>
    <property type="project" value="TreeGrafter"/>
</dbReference>
<evidence type="ECO:0000256" key="8">
    <source>
        <dbReference type="ARBA" id="ARBA00022989"/>
    </source>
</evidence>
<dbReference type="FunFam" id="1.10.287.70:FF:000002">
    <property type="entry name" value="Potassium voltage-gated channel subfamily a member"/>
    <property type="match status" value="1"/>
</dbReference>
<dbReference type="PRINTS" id="PR00169">
    <property type="entry name" value="KCHANNEL"/>
</dbReference>
<dbReference type="InterPro" id="IPR011333">
    <property type="entry name" value="SKP1/BTB/POZ_sf"/>
</dbReference>
<dbReference type="AlphaFoldDB" id="A0AAD4RDD5"/>
<feature type="transmembrane region" description="Helical" evidence="12">
    <location>
        <begin position="298"/>
        <end position="319"/>
    </location>
</feature>
<keyword evidence="7" id="KW-0630">Potassium</keyword>
<protein>
    <submittedName>
        <fullName evidence="14">Ion transport protein domain-containing protein</fullName>
    </submittedName>
</protein>
<comment type="caution">
    <text evidence="14">The sequence shown here is derived from an EMBL/GenBank/DDBJ whole genome shotgun (WGS) entry which is preliminary data.</text>
</comment>
<dbReference type="InterPro" id="IPR000210">
    <property type="entry name" value="BTB/POZ_dom"/>
</dbReference>
<name>A0AAD4RDD5_9BILA</name>
<dbReference type="FunFam" id="3.30.710.10:FF:000214">
    <property type="entry name" value="Potassium voltage-gated channel protein shk-1"/>
    <property type="match status" value="1"/>
</dbReference>
<dbReference type="InterPro" id="IPR003968">
    <property type="entry name" value="K_chnl_volt-dep_Kv"/>
</dbReference>
<keyword evidence="9" id="KW-0406">Ion transport</keyword>
<dbReference type="Gene3D" id="3.30.710.10">
    <property type="entry name" value="Potassium Channel Kv1.1, Chain A"/>
    <property type="match status" value="1"/>
</dbReference>
<dbReference type="PRINTS" id="PR01496">
    <property type="entry name" value="SHAKERCHANEL"/>
</dbReference>
<sequence length="519" mass="58550">MLVQVFDSNGEQMAASIETRSSSGVSASNDKFNRCPAIIFSSLSIKRPRAKMVLECLRRSKSVDHDISNETLSTVQHHCNGSSTGSIMYGRADTLSTDDTLSMAFKNGGSRIKTRCSSTSTKTNGVTGENDIITLNVSGLRFQTYDSTLRKFPNSVLGNTTRRKHYWNPITNEYFLDRHRSSFEAILHIYQTGGHVIRPQSVPIALFLKELNFYDLGNEIFENFWESEGYKKSVDAVMPKNCLQRRIWRLMEHPDSSIPARIFACVSVTVIIISIVSFCLETIPELKGGEAHREWSSPFFWIEFCCCLWFSVELILRFVTSPSKSSFMKSFLNILDFIAIAPFFLNLMLATDEKNPSISFSVLRIIRLVRVFRIFKLSRHSVGLQVLGKTFKASVREFCLLIFFMAIACILFSSGVYFAEQNDPDTKFTSIPASFWYVIATMTTVGYGDLVPRGVYGKIVGSCCALIGVLTLALPVPIIVANFKHFYRQECSLAVIYEQHEKEKNSAKATGQIQKEQVE</sequence>
<evidence type="ECO:0000259" key="13">
    <source>
        <dbReference type="SMART" id="SM00225"/>
    </source>
</evidence>
<dbReference type="Gene3D" id="1.10.287.70">
    <property type="match status" value="1"/>
</dbReference>
<dbReference type="Gene3D" id="1.20.120.350">
    <property type="entry name" value="Voltage-gated potassium channels. Chain C"/>
    <property type="match status" value="1"/>
</dbReference>
<dbReference type="EMBL" id="JAKKPZ010000001">
    <property type="protein sequence ID" value="KAI1728435.1"/>
    <property type="molecule type" value="Genomic_DNA"/>
</dbReference>
<evidence type="ECO:0000256" key="3">
    <source>
        <dbReference type="ARBA" id="ARBA00022538"/>
    </source>
</evidence>
<keyword evidence="3" id="KW-0633">Potassium transport</keyword>
<dbReference type="PRINTS" id="PR01491">
    <property type="entry name" value="KVCHANNEL"/>
</dbReference>
<dbReference type="PANTHER" id="PTHR11537:SF113">
    <property type="entry name" value="POTASSIUM VOLTAGE-GATED CHANNEL PROTEIN SHAKER"/>
    <property type="match status" value="1"/>
</dbReference>
<evidence type="ECO:0000313" key="14">
    <source>
        <dbReference type="EMBL" id="KAI1728435.1"/>
    </source>
</evidence>
<dbReference type="InterPro" id="IPR028325">
    <property type="entry name" value="VG_K_chnl"/>
</dbReference>
<dbReference type="PANTHER" id="PTHR11537">
    <property type="entry name" value="VOLTAGE-GATED POTASSIUM CHANNEL"/>
    <property type="match status" value="1"/>
</dbReference>
<keyword evidence="6" id="KW-0851">Voltage-gated channel</keyword>
<keyword evidence="2" id="KW-0813">Transport</keyword>
<keyword evidence="10 12" id="KW-0472">Membrane</keyword>
<evidence type="ECO:0000256" key="9">
    <source>
        <dbReference type="ARBA" id="ARBA00023065"/>
    </source>
</evidence>
<dbReference type="FunFam" id="1.20.120.350:FF:000074">
    <property type="entry name" value="SHaW family of potassium channels"/>
    <property type="match status" value="1"/>
</dbReference>
<evidence type="ECO:0000256" key="5">
    <source>
        <dbReference type="ARBA" id="ARBA00022826"/>
    </source>
</evidence>
<evidence type="ECO:0000256" key="7">
    <source>
        <dbReference type="ARBA" id="ARBA00022958"/>
    </source>
</evidence>
<feature type="transmembrane region" description="Helical" evidence="12">
    <location>
        <begin position="398"/>
        <end position="419"/>
    </location>
</feature>
<keyword evidence="15" id="KW-1185">Reference proteome</keyword>
<comment type="subcellular location">
    <subcellularLocation>
        <location evidence="1">Membrane</location>
        <topology evidence="1">Multi-pass membrane protein</topology>
    </subcellularLocation>
</comment>
<evidence type="ECO:0000256" key="6">
    <source>
        <dbReference type="ARBA" id="ARBA00022882"/>
    </source>
</evidence>
<keyword evidence="5" id="KW-0631">Potassium channel</keyword>
<gene>
    <name evidence="14" type="ORF">DdX_00616</name>
</gene>
<accession>A0AAD4RDD5</accession>
<dbReference type="Pfam" id="PF00520">
    <property type="entry name" value="Ion_trans"/>
    <property type="match status" value="1"/>
</dbReference>
<proteinExistence type="predicted"/>
<organism evidence="14 15">
    <name type="scientific">Ditylenchus destructor</name>
    <dbReference type="NCBI Taxonomy" id="166010"/>
    <lineage>
        <taxon>Eukaryota</taxon>
        <taxon>Metazoa</taxon>
        <taxon>Ecdysozoa</taxon>
        <taxon>Nematoda</taxon>
        <taxon>Chromadorea</taxon>
        <taxon>Rhabditida</taxon>
        <taxon>Tylenchina</taxon>
        <taxon>Tylenchomorpha</taxon>
        <taxon>Sphaerularioidea</taxon>
        <taxon>Anguinidae</taxon>
        <taxon>Anguininae</taxon>
        <taxon>Ditylenchus</taxon>
    </lineage>
</organism>
<feature type="transmembrane region" description="Helical" evidence="12">
    <location>
        <begin position="331"/>
        <end position="351"/>
    </location>
</feature>
<keyword evidence="8 12" id="KW-1133">Transmembrane helix</keyword>
<feature type="transmembrane region" description="Helical" evidence="12">
    <location>
        <begin position="258"/>
        <end position="278"/>
    </location>
</feature>
<dbReference type="SUPFAM" id="SSF54695">
    <property type="entry name" value="POZ domain"/>
    <property type="match status" value="1"/>
</dbReference>
<evidence type="ECO:0000256" key="2">
    <source>
        <dbReference type="ARBA" id="ARBA00022448"/>
    </source>
</evidence>
<dbReference type="SMART" id="SM00225">
    <property type="entry name" value="BTB"/>
    <property type="match status" value="1"/>
</dbReference>
<dbReference type="InterPro" id="IPR003972">
    <property type="entry name" value="K_chnl_volt-dep_Kv1"/>
</dbReference>
<dbReference type="SUPFAM" id="SSF81324">
    <property type="entry name" value="Voltage-gated potassium channels"/>
    <property type="match status" value="1"/>
</dbReference>
<dbReference type="InterPro" id="IPR027359">
    <property type="entry name" value="Volt_channel_dom_sf"/>
</dbReference>
<evidence type="ECO:0000256" key="4">
    <source>
        <dbReference type="ARBA" id="ARBA00022692"/>
    </source>
</evidence>
<evidence type="ECO:0000313" key="15">
    <source>
        <dbReference type="Proteomes" id="UP001201812"/>
    </source>
</evidence>
<evidence type="ECO:0000256" key="12">
    <source>
        <dbReference type="SAM" id="Phobius"/>
    </source>
</evidence>
<evidence type="ECO:0000256" key="11">
    <source>
        <dbReference type="ARBA" id="ARBA00023303"/>
    </source>
</evidence>
<dbReference type="InterPro" id="IPR005821">
    <property type="entry name" value="Ion_trans_dom"/>
</dbReference>
<feature type="domain" description="BTB" evidence="13">
    <location>
        <begin position="131"/>
        <end position="231"/>
    </location>
</feature>
<evidence type="ECO:0000256" key="1">
    <source>
        <dbReference type="ARBA" id="ARBA00004141"/>
    </source>
</evidence>
<reference evidence="14" key="1">
    <citation type="submission" date="2022-01" db="EMBL/GenBank/DDBJ databases">
        <title>Genome Sequence Resource for Two Populations of Ditylenchus destructor, the Migratory Endoparasitic Phytonematode.</title>
        <authorList>
            <person name="Zhang H."/>
            <person name="Lin R."/>
            <person name="Xie B."/>
        </authorList>
    </citation>
    <scope>NUCLEOTIDE SEQUENCE</scope>
    <source>
        <strain evidence="14">BazhouSP</strain>
    </source>
</reference>
<dbReference type="GO" id="GO:0051260">
    <property type="term" value="P:protein homooligomerization"/>
    <property type="evidence" value="ECO:0007669"/>
    <property type="project" value="InterPro"/>
</dbReference>
<dbReference type="Proteomes" id="UP001201812">
    <property type="component" value="Unassembled WGS sequence"/>
</dbReference>
<feature type="transmembrane region" description="Helical" evidence="12">
    <location>
        <begin position="459"/>
        <end position="480"/>
    </location>
</feature>